<dbReference type="CDD" id="cd05239">
    <property type="entry name" value="GDP_FS_SDR_e"/>
    <property type="match status" value="1"/>
</dbReference>
<reference evidence="7 8" key="1">
    <citation type="submission" date="2020-01" db="EMBL/GenBank/DDBJ databases">
        <title>Whole-genome sequence of Heliobacterium undosum DSM 13378.</title>
        <authorList>
            <person name="Kyndt J.A."/>
            <person name="Meyer T.E."/>
        </authorList>
    </citation>
    <scope>NUCLEOTIDE SEQUENCE [LARGE SCALE GENOMIC DNA]</scope>
    <source>
        <strain evidence="7 8">DSM 13378</strain>
    </source>
</reference>
<dbReference type="Pfam" id="PF01370">
    <property type="entry name" value="Epimerase"/>
    <property type="match status" value="1"/>
</dbReference>
<dbReference type="InterPro" id="IPR036291">
    <property type="entry name" value="NAD(P)-bd_dom_sf"/>
</dbReference>
<dbReference type="PANTHER" id="PTHR43238:SF1">
    <property type="entry name" value="GDP-L-FUCOSE SYNTHASE"/>
    <property type="match status" value="1"/>
</dbReference>
<dbReference type="RefSeq" id="WP_161256920.1">
    <property type="nucleotide sequence ID" value="NZ_WXEY01000005.1"/>
</dbReference>
<dbReference type="InterPro" id="IPR028614">
    <property type="entry name" value="GDP_fucose/colitose_synth"/>
</dbReference>
<evidence type="ECO:0000256" key="5">
    <source>
        <dbReference type="HAMAP-Rule" id="MF_00956"/>
    </source>
</evidence>
<comment type="pathway">
    <text evidence="5">Nucleotide-sugar biosynthesis; GDP-L-fucose biosynthesis via de novo pathway; GDP-L-fucose from GDP-alpha-D-mannose: step 2/2.</text>
</comment>
<name>A0A845L006_9FIRM</name>
<dbReference type="UniPathway" id="UPA00128">
    <property type="reaction ID" value="UER00191"/>
</dbReference>
<dbReference type="GO" id="GO:0042351">
    <property type="term" value="P:'de novo' GDP-L-fucose biosynthetic process"/>
    <property type="evidence" value="ECO:0007669"/>
    <property type="project" value="UniProtKB-UniRule"/>
</dbReference>
<dbReference type="GO" id="GO:0050577">
    <property type="term" value="F:GDP-L-fucose synthase activity"/>
    <property type="evidence" value="ECO:0007669"/>
    <property type="project" value="UniProtKB-UniRule"/>
</dbReference>
<evidence type="ECO:0000256" key="1">
    <source>
        <dbReference type="ARBA" id="ARBA00005959"/>
    </source>
</evidence>
<evidence type="ECO:0000313" key="8">
    <source>
        <dbReference type="Proteomes" id="UP000463470"/>
    </source>
</evidence>
<accession>A0A845L006</accession>
<dbReference type="Gene3D" id="3.90.25.10">
    <property type="entry name" value="UDP-galactose 4-epimerase, domain 1"/>
    <property type="match status" value="1"/>
</dbReference>
<feature type="binding site" evidence="5">
    <location>
        <position position="213"/>
    </location>
    <ligand>
        <name>substrate</name>
    </ligand>
</feature>
<comment type="similarity">
    <text evidence="1 5">Belongs to the NAD(P)-dependent epimerase/dehydratase family. Fucose synthase subfamily.</text>
</comment>
<dbReference type="GO" id="GO:0070401">
    <property type="term" value="F:NADP+ binding"/>
    <property type="evidence" value="ECO:0007669"/>
    <property type="project" value="UniProtKB-UniRule"/>
</dbReference>
<feature type="site" description="Important for catalytic activity" evidence="5">
    <location>
        <position position="111"/>
    </location>
</feature>
<proteinExistence type="inferred from homology"/>
<dbReference type="InterPro" id="IPR001509">
    <property type="entry name" value="Epimerase_deHydtase"/>
</dbReference>
<organism evidence="7 8">
    <name type="scientific">Heliomicrobium undosum</name>
    <dbReference type="NCBI Taxonomy" id="121734"/>
    <lineage>
        <taxon>Bacteria</taxon>
        <taxon>Bacillati</taxon>
        <taxon>Bacillota</taxon>
        <taxon>Clostridia</taxon>
        <taxon>Eubacteriales</taxon>
        <taxon>Heliobacteriaceae</taxon>
        <taxon>Heliomicrobium</taxon>
    </lineage>
</organism>
<dbReference type="Gene3D" id="3.40.50.720">
    <property type="entry name" value="NAD(P)-binding Rossmann-like Domain"/>
    <property type="match status" value="1"/>
</dbReference>
<sequence length="319" mass="35856">MAGFFDQRRVVVTGGAGFLGSFVVDKLRERGCREIITPRSKDYDLTRGEAVRALYEDCRPHVVIHLAAIVGGIGANRLNPGKYFYDNLMMGVQMMEEGRQRGLEKFVAIGTICSYPKHCPVPFREEDLWNGYPEETNAPYGLAKKMMLVQSQAYRKQYGFNSIFLLPVNLYGPRDNFDLETSHVIPALIRKFMEAKAKGQSSVEVWGDGSPSREFLYVEDAAEGILLATEHYDESEPVNLGTGQEIRIRDLVNMVAAMTGFSGEIIWDTSKPNGQPRRMLDTQRARERFGFVAATPFEVGLKRTIDWYQQSIQGSGTGD</sequence>
<feature type="binding site" evidence="5">
    <location>
        <position position="206"/>
    </location>
    <ligand>
        <name>substrate</name>
    </ligand>
</feature>
<feature type="binding site" evidence="5">
    <location>
        <begin position="14"/>
        <end position="20"/>
    </location>
    <ligand>
        <name>NADP(+)</name>
        <dbReference type="ChEBI" id="CHEBI:58349"/>
    </ligand>
</feature>
<gene>
    <name evidence="5" type="primary">fcl</name>
    <name evidence="7" type="ORF">GTO91_07010</name>
</gene>
<feature type="binding site" evidence="5">
    <location>
        <position position="191"/>
    </location>
    <ligand>
        <name>substrate</name>
    </ligand>
</feature>
<evidence type="ECO:0000256" key="3">
    <source>
        <dbReference type="ARBA" id="ARBA00023002"/>
    </source>
</evidence>
<keyword evidence="3 5" id="KW-0560">Oxidoreductase</keyword>
<dbReference type="EC" id="1.1.1.271" evidence="5"/>
<comment type="catalytic activity">
    <reaction evidence="5">
        <text>GDP-beta-L-fucose + NADP(+) = GDP-4-dehydro-alpha-D-rhamnose + NADPH + H(+)</text>
        <dbReference type="Rhea" id="RHEA:18885"/>
        <dbReference type="ChEBI" id="CHEBI:15378"/>
        <dbReference type="ChEBI" id="CHEBI:57273"/>
        <dbReference type="ChEBI" id="CHEBI:57783"/>
        <dbReference type="ChEBI" id="CHEBI:57964"/>
        <dbReference type="ChEBI" id="CHEBI:58349"/>
        <dbReference type="EC" id="1.1.1.271"/>
    </reaction>
</comment>
<evidence type="ECO:0000256" key="4">
    <source>
        <dbReference type="ARBA" id="ARBA00023235"/>
    </source>
</evidence>
<protein>
    <recommendedName>
        <fullName evidence="5">GDP-L-fucose synthase</fullName>
        <ecNumber evidence="5">1.1.1.271</ecNumber>
    </recommendedName>
    <alternativeName>
        <fullName evidence="5">GDP-4-keto-6-deoxy-D-mannose-3,5-epimerase-4-reductase</fullName>
    </alternativeName>
</protein>
<keyword evidence="5" id="KW-0511">Multifunctional enzyme</keyword>
<dbReference type="Proteomes" id="UP000463470">
    <property type="component" value="Unassembled WGS sequence"/>
</dbReference>
<feature type="binding site" evidence="5">
    <location>
        <position position="144"/>
    </location>
    <ligand>
        <name>NADP(+)</name>
        <dbReference type="ChEBI" id="CHEBI:58349"/>
    </ligand>
</feature>
<keyword evidence="4 5" id="KW-0413">Isomerase</keyword>
<feature type="active site" description="Proton donor/acceptor" evidence="5">
    <location>
        <position position="140"/>
    </location>
</feature>
<feature type="binding site" evidence="5">
    <location>
        <begin position="167"/>
        <end position="170"/>
    </location>
    <ligand>
        <name>NADP(+)</name>
        <dbReference type="ChEBI" id="CHEBI:58349"/>
    </ligand>
</feature>
<dbReference type="PANTHER" id="PTHR43238">
    <property type="entry name" value="GDP-L-FUCOSE SYNTHASE"/>
    <property type="match status" value="1"/>
</dbReference>
<keyword evidence="8" id="KW-1185">Reference proteome</keyword>
<feature type="binding site" evidence="5">
    <location>
        <position position="183"/>
    </location>
    <ligand>
        <name>NADP(+)</name>
        <dbReference type="ChEBI" id="CHEBI:58349"/>
    </ligand>
</feature>
<dbReference type="EMBL" id="WXEY01000005">
    <property type="protein sequence ID" value="MZP29453.1"/>
    <property type="molecule type" value="Genomic_DNA"/>
</dbReference>
<evidence type="ECO:0000313" key="7">
    <source>
        <dbReference type="EMBL" id="MZP29453.1"/>
    </source>
</evidence>
<dbReference type="GO" id="GO:0016853">
    <property type="term" value="F:isomerase activity"/>
    <property type="evidence" value="ECO:0007669"/>
    <property type="project" value="UniProtKB-KW"/>
</dbReference>
<comment type="function">
    <text evidence="5">Catalyzes the two-step NADP-dependent conversion of GDP-4-dehydro-6-deoxy-D-mannose to GDP-fucose, involving an epimerase and a reductase reaction.</text>
</comment>
<evidence type="ECO:0000256" key="2">
    <source>
        <dbReference type="ARBA" id="ARBA00022857"/>
    </source>
</evidence>
<dbReference type="AlphaFoldDB" id="A0A845L006"/>
<evidence type="ECO:0000259" key="6">
    <source>
        <dbReference type="Pfam" id="PF01370"/>
    </source>
</evidence>
<feature type="domain" description="NAD-dependent epimerase/dehydratase" evidence="6">
    <location>
        <begin position="10"/>
        <end position="241"/>
    </location>
</feature>
<dbReference type="HAMAP" id="MF_00956">
    <property type="entry name" value="GDP_fucose_synth"/>
    <property type="match status" value="1"/>
</dbReference>
<feature type="site" description="Important for catalytic activity" evidence="5">
    <location>
        <position position="113"/>
    </location>
</feature>
<dbReference type="OrthoDB" id="9811425at2"/>
<dbReference type="SUPFAM" id="SSF51735">
    <property type="entry name" value="NAD(P)-binding Rossmann-fold domains"/>
    <property type="match status" value="1"/>
</dbReference>
<comment type="caution">
    <text evidence="5">Lacks conserved residue(s) required for the propagation of feature annotation.</text>
</comment>
<comment type="caution">
    <text evidence="7">The sequence shown here is derived from an EMBL/GenBank/DDBJ whole genome shotgun (WGS) entry which is preliminary data.</text>
</comment>
<keyword evidence="2 5" id="KW-0521">NADP</keyword>